<keyword evidence="2" id="KW-1185">Reference proteome</keyword>
<gene>
    <name evidence="1" type="ORF">SAMN02745181_3597</name>
</gene>
<organism evidence="1 2">
    <name type="scientific">Rubritalea squalenifaciens DSM 18772</name>
    <dbReference type="NCBI Taxonomy" id="1123071"/>
    <lineage>
        <taxon>Bacteria</taxon>
        <taxon>Pseudomonadati</taxon>
        <taxon>Verrucomicrobiota</taxon>
        <taxon>Verrucomicrobiia</taxon>
        <taxon>Verrucomicrobiales</taxon>
        <taxon>Rubritaleaceae</taxon>
        <taxon>Rubritalea</taxon>
    </lineage>
</organism>
<dbReference type="EMBL" id="FQYR01000007">
    <property type="protein sequence ID" value="SHK29818.1"/>
    <property type="molecule type" value="Genomic_DNA"/>
</dbReference>
<dbReference type="InParanoid" id="A0A1M6RBU4"/>
<sequence>MPTVTKTFYHKLETLAAEELLTAGRIVHFTQRTNPHILCCDRSSFHSISVDRYSHKSPEAVVFYFNVDHEQSLPKTIQKEWGVTKKHRSTEVKIIVAANEAEQLVKLVPKIIDLLEELDYEGIRALLPFDLYTHPDYPYRICTVAAKDLLG</sequence>
<protein>
    <submittedName>
        <fullName evidence="1">Uncharacterized protein</fullName>
    </submittedName>
</protein>
<reference evidence="1 2" key="1">
    <citation type="submission" date="2016-11" db="EMBL/GenBank/DDBJ databases">
        <authorList>
            <person name="Jaros S."/>
            <person name="Januszkiewicz K."/>
            <person name="Wedrychowicz H."/>
        </authorList>
    </citation>
    <scope>NUCLEOTIDE SEQUENCE [LARGE SCALE GENOMIC DNA]</scope>
    <source>
        <strain evidence="1 2">DSM 18772</strain>
    </source>
</reference>
<proteinExistence type="predicted"/>
<dbReference type="Proteomes" id="UP000184510">
    <property type="component" value="Unassembled WGS sequence"/>
</dbReference>
<name>A0A1M6RBU4_9BACT</name>
<evidence type="ECO:0000313" key="1">
    <source>
        <dbReference type="EMBL" id="SHK29818.1"/>
    </source>
</evidence>
<evidence type="ECO:0000313" key="2">
    <source>
        <dbReference type="Proteomes" id="UP000184510"/>
    </source>
</evidence>
<dbReference type="RefSeq" id="WP_143185142.1">
    <property type="nucleotide sequence ID" value="NZ_FQYR01000007.1"/>
</dbReference>
<dbReference type="AlphaFoldDB" id="A0A1M6RBU4"/>
<accession>A0A1M6RBU4</accession>